<evidence type="ECO:0000313" key="2">
    <source>
        <dbReference type="EMBL" id="TKW32921.1"/>
    </source>
</evidence>
<keyword evidence="1" id="KW-0732">Signal</keyword>
<reference evidence="2" key="1">
    <citation type="submission" date="2019-03" db="EMBL/GenBank/DDBJ databases">
        <title>WGS assembly of Setaria viridis.</title>
        <authorList>
            <person name="Huang P."/>
            <person name="Jenkins J."/>
            <person name="Grimwood J."/>
            <person name="Barry K."/>
            <person name="Healey A."/>
            <person name="Mamidi S."/>
            <person name="Sreedasyam A."/>
            <person name="Shu S."/>
            <person name="Feldman M."/>
            <person name="Wu J."/>
            <person name="Yu Y."/>
            <person name="Chen C."/>
            <person name="Johnson J."/>
            <person name="Rokhsar D."/>
            <person name="Baxter I."/>
            <person name="Schmutz J."/>
            <person name="Brutnell T."/>
            <person name="Kellogg E."/>
        </authorList>
    </citation>
    <scope>NUCLEOTIDE SEQUENCE [LARGE SCALE GENOMIC DNA]</scope>
</reference>
<keyword evidence="3" id="KW-1185">Reference proteome</keyword>
<feature type="chain" id="PRO_5020997907" evidence="1">
    <location>
        <begin position="18"/>
        <end position="38"/>
    </location>
</feature>
<organism evidence="2 3">
    <name type="scientific">Setaria viridis</name>
    <name type="common">Green bristlegrass</name>
    <name type="synonym">Setaria italica subsp. viridis</name>
    <dbReference type="NCBI Taxonomy" id="4556"/>
    <lineage>
        <taxon>Eukaryota</taxon>
        <taxon>Viridiplantae</taxon>
        <taxon>Streptophyta</taxon>
        <taxon>Embryophyta</taxon>
        <taxon>Tracheophyta</taxon>
        <taxon>Spermatophyta</taxon>
        <taxon>Magnoliopsida</taxon>
        <taxon>Liliopsida</taxon>
        <taxon>Poales</taxon>
        <taxon>Poaceae</taxon>
        <taxon>PACMAD clade</taxon>
        <taxon>Panicoideae</taxon>
        <taxon>Panicodae</taxon>
        <taxon>Paniceae</taxon>
        <taxon>Cenchrinae</taxon>
        <taxon>Setaria</taxon>
    </lineage>
</organism>
<dbReference type="EMBL" id="CM016553">
    <property type="protein sequence ID" value="TKW32921.1"/>
    <property type="molecule type" value="Genomic_DNA"/>
</dbReference>
<sequence length="38" mass="4302">MRALCAFMVLLFQCCKPLLLTQNGFDHSSGYQALHLKC</sequence>
<feature type="signal peptide" evidence="1">
    <location>
        <begin position="1"/>
        <end position="17"/>
    </location>
</feature>
<evidence type="ECO:0000313" key="3">
    <source>
        <dbReference type="Proteomes" id="UP000298652"/>
    </source>
</evidence>
<dbReference type="AlphaFoldDB" id="A0A4U6VSR8"/>
<dbReference type="Proteomes" id="UP000298652">
    <property type="component" value="Chromosome 2"/>
</dbReference>
<name>A0A4U6VSR8_SETVI</name>
<gene>
    <name evidence="2" type="ORF">SEVIR_2G198450v2</name>
</gene>
<proteinExistence type="predicted"/>
<protein>
    <submittedName>
        <fullName evidence="2">Uncharacterized protein</fullName>
    </submittedName>
</protein>
<dbReference type="Gramene" id="TKW32921">
    <property type="protein sequence ID" value="TKW32921"/>
    <property type="gene ID" value="SEVIR_2G198450v2"/>
</dbReference>
<evidence type="ECO:0000256" key="1">
    <source>
        <dbReference type="SAM" id="SignalP"/>
    </source>
</evidence>
<accession>A0A4U6VSR8</accession>